<keyword evidence="3" id="KW-1185">Reference proteome</keyword>
<keyword evidence="1" id="KW-0812">Transmembrane</keyword>
<reference evidence="3" key="1">
    <citation type="journal article" date="2019" name="Int. J. Syst. Evol. Microbiol.">
        <title>The Global Catalogue of Microorganisms (GCM) 10K type strain sequencing project: providing services to taxonomists for standard genome sequencing and annotation.</title>
        <authorList>
            <consortium name="The Broad Institute Genomics Platform"/>
            <consortium name="The Broad Institute Genome Sequencing Center for Infectious Disease"/>
            <person name="Wu L."/>
            <person name="Ma J."/>
        </authorList>
    </citation>
    <scope>NUCLEOTIDE SEQUENCE [LARGE SCALE GENOMIC DNA]</scope>
    <source>
        <strain evidence="3">KCTC 42083</strain>
    </source>
</reference>
<evidence type="ECO:0000313" key="3">
    <source>
        <dbReference type="Proteomes" id="UP000608923"/>
    </source>
</evidence>
<accession>A0A8H9IJQ6</accession>
<organism evidence="2 3">
    <name type="scientific">Alcaligenes pakistanensis</name>
    <dbReference type="NCBI Taxonomy" id="1482717"/>
    <lineage>
        <taxon>Bacteria</taxon>
        <taxon>Pseudomonadati</taxon>
        <taxon>Pseudomonadota</taxon>
        <taxon>Betaproteobacteria</taxon>
        <taxon>Burkholderiales</taxon>
        <taxon>Alcaligenaceae</taxon>
        <taxon>Alcaligenes</taxon>
    </lineage>
</organism>
<dbReference type="AlphaFoldDB" id="A0A8H9IJQ6"/>
<keyword evidence="1" id="KW-0472">Membrane</keyword>
<dbReference type="Proteomes" id="UP000608923">
    <property type="component" value="Unassembled WGS sequence"/>
</dbReference>
<protein>
    <submittedName>
        <fullName evidence="2">Uncharacterized protein</fullName>
    </submittedName>
</protein>
<keyword evidence="1" id="KW-1133">Transmembrane helix</keyword>
<name>A0A8H9IJQ6_9BURK</name>
<evidence type="ECO:0000313" key="2">
    <source>
        <dbReference type="EMBL" id="GHC54149.1"/>
    </source>
</evidence>
<gene>
    <name evidence="2" type="ORF">GCM10010096_28270</name>
</gene>
<feature type="transmembrane region" description="Helical" evidence="1">
    <location>
        <begin position="12"/>
        <end position="30"/>
    </location>
</feature>
<feature type="transmembrane region" description="Helical" evidence="1">
    <location>
        <begin position="50"/>
        <end position="69"/>
    </location>
</feature>
<proteinExistence type="predicted"/>
<sequence>MRPFLQFCRAALPWGYLSICSMPCLGPKIFDFGLPKRSLFGTGVQMSDVLFLTVLFAFFAMAIGFVLGLERL</sequence>
<evidence type="ECO:0000256" key="1">
    <source>
        <dbReference type="SAM" id="Phobius"/>
    </source>
</evidence>
<comment type="caution">
    <text evidence="2">The sequence shown here is derived from an EMBL/GenBank/DDBJ whole genome shotgun (WGS) entry which is preliminary data.</text>
</comment>
<dbReference type="EMBL" id="BMZN01000004">
    <property type="protein sequence ID" value="GHC54149.1"/>
    <property type="molecule type" value="Genomic_DNA"/>
</dbReference>